<proteinExistence type="predicted"/>
<evidence type="ECO:0000313" key="2">
    <source>
        <dbReference type="Proteomes" id="UP000035642"/>
    </source>
</evidence>
<feature type="compositionally biased region" description="Polar residues" evidence="1">
    <location>
        <begin position="350"/>
        <end position="362"/>
    </location>
</feature>
<feature type="compositionally biased region" description="Low complexity" evidence="1">
    <location>
        <begin position="339"/>
        <end position="349"/>
    </location>
</feature>
<dbReference type="Proteomes" id="UP000035642">
    <property type="component" value="Unassembled WGS sequence"/>
</dbReference>
<evidence type="ECO:0000256" key="1">
    <source>
        <dbReference type="SAM" id="MobiDB-lite"/>
    </source>
</evidence>
<reference evidence="2" key="1">
    <citation type="submission" date="2012-09" db="EMBL/GenBank/DDBJ databases">
        <authorList>
            <person name="Martin A.A."/>
        </authorList>
    </citation>
    <scope>NUCLEOTIDE SEQUENCE</scope>
</reference>
<feature type="compositionally biased region" description="Polar residues" evidence="1">
    <location>
        <begin position="218"/>
        <end position="228"/>
    </location>
</feature>
<keyword evidence="2" id="KW-1185">Reference proteome</keyword>
<dbReference type="AlphaFoldDB" id="A0A0K0D393"/>
<accession>A0A0K0D393</accession>
<feature type="region of interest" description="Disordered" evidence="1">
    <location>
        <begin position="335"/>
        <end position="362"/>
    </location>
</feature>
<dbReference type="WBParaSite" id="ACAC_0000453801-mRNA-1">
    <property type="protein sequence ID" value="ACAC_0000453801-mRNA-1"/>
    <property type="gene ID" value="ACAC_0000453801"/>
</dbReference>
<feature type="region of interest" description="Disordered" evidence="1">
    <location>
        <begin position="147"/>
        <end position="174"/>
    </location>
</feature>
<reference evidence="3" key="2">
    <citation type="submission" date="2017-02" db="UniProtKB">
        <authorList>
            <consortium name="WormBaseParasite"/>
        </authorList>
    </citation>
    <scope>IDENTIFICATION</scope>
</reference>
<name>A0A0K0D393_ANGCA</name>
<feature type="region of interest" description="Disordered" evidence="1">
    <location>
        <begin position="200"/>
        <end position="266"/>
    </location>
</feature>
<evidence type="ECO:0000313" key="3">
    <source>
        <dbReference type="WBParaSite" id="ACAC_0000453801-mRNA-1"/>
    </source>
</evidence>
<sequence length="457" mass="51884">MVSGVDKRDEDLMNKYKCCGLNFTEPTLNSKVVKKLTFRSSITKGLNQTVFCGIHYDNNSNVLMVGLNENTRLYSEEELKKAAEACDASASSNAAKSVYGRPMKPNHSSVVVPQCSEHSQNVRCHLCLFSRRRSNVDEALYVTTFPFGDDSSNESGSEAPRNETGVYTTDEEKDVSVAIDNSMGPRMFQRECDEDSMPVMVEPSARDPSAPKADRSNHTFAQQKSAYRTSDHRSAFGVYKAASKSEERESNWEKTNDVRVRHATSSSQLSAKVNELYEQGRNTKCQRDFVRRGSNEKYQEKQCSRELEAINSAQPSYHRSRGVCTVPSSQMGIYRTDSSPRSFRNSSFSDVRTSSCSSSYQPDQNAAFRKSALSSDERACLRMIRDFAYVYRNPSTHGFRTVENVINLFPTSSIDYWVRLIQSHLQEVEIVTLDNMVRYQQCFKKYQLFFKCLLTHS</sequence>
<organism evidence="2 3">
    <name type="scientific">Angiostrongylus cantonensis</name>
    <name type="common">Rat lungworm</name>
    <dbReference type="NCBI Taxonomy" id="6313"/>
    <lineage>
        <taxon>Eukaryota</taxon>
        <taxon>Metazoa</taxon>
        <taxon>Ecdysozoa</taxon>
        <taxon>Nematoda</taxon>
        <taxon>Chromadorea</taxon>
        <taxon>Rhabditida</taxon>
        <taxon>Rhabditina</taxon>
        <taxon>Rhabditomorpha</taxon>
        <taxon>Strongyloidea</taxon>
        <taxon>Metastrongylidae</taxon>
        <taxon>Angiostrongylus</taxon>
    </lineage>
</organism>
<feature type="compositionally biased region" description="Basic and acidic residues" evidence="1">
    <location>
        <begin position="243"/>
        <end position="260"/>
    </location>
</feature>
<protein>
    <submittedName>
        <fullName evidence="3">THAP-type domain-containing protein</fullName>
    </submittedName>
</protein>